<evidence type="ECO:0000256" key="2">
    <source>
        <dbReference type="ARBA" id="ARBA00004777"/>
    </source>
</evidence>
<comment type="similarity">
    <text evidence="3 12">Belongs to the methylenetetrahydrofolate reductase family.</text>
</comment>
<dbReference type="GO" id="GO:0005829">
    <property type="term" value="C:cytosol"/>
    <property type="evidence" value="ECO:0007669"/>
    <property type="project" value="InterPro"/>
</dbReference>
<dbReference type="EMBL" id="PDCG01000002">
    <property type="protein sequence ID" value="RBP97995.1"/>
    <property type="molecule type" value="Genomic_DNA"/>
</dbReference>
<keyword evidence="5 12" id="KW-0285">Flavoprotein</keyword>
<comment type="pathway">
    <text evidence="2 12">One-carbon metabolism; tetrahydrofolate interconversion.</text>
</comment>
<dbReference type="PANTHER" id="PTHR45754:SF3">
    <property type="entry name" value="METHYLENETETRAHYDROFOLATE REDUCTASE (NADPH)"/>
    <property type="match status" value="1"/>
</dbReference>
<sequence>MHNPIFSLEVFPPKRDAPVGTIYDTLDGLSGLMPDFISVTYGTGKSADRTATARISNTIRKDYGLPAVAHLTAQYIDKAQADEALNMFEQAGVSAVLPLRGDPVPGREPAGVFDYASDLISYIKQTRPQMTIFAACYPECHPQAENLDQDILFLKKKVDSGASHLISQLFYDNEDFYRFLDKARAAGIDVPIEAGIMPVTNEGQVRRMVKSCASRVPERLETMLERWGSDSAVLKEAGIVYASDQVADLVAHGVDGIHLYSMNKAAVTRRIWENVGDLFEDEDSTVSDKDLANQA</sequence>
<dbReference type="CDD" id="cd00537">
    <property type="entry name" value="MTHFR"/>
    <property type="match status" value="1"/>
</dbReference>
<dbReference type="InterPro" id="IPR003171">
    <property type="entry name" value="Mehydrof_redctse-like"/>
</dbReference>
<evidence type="ECO:0000313" key="13">
    <source>
        <dbReference type="EMBL" id="RBP97995.1"/>
    </source>
</evidence>
<evidence type="ECO:0000256" key="3">
    <source>
        <dbReference type="ARBA" id="ARBA00006743"/>
    </source>
</evidence>
<dbReference type="Proteomes" id="UP000252530">
    <property type="component" value="Unassembled WGS sequence"/>
</dbReference>
<evidence type="ECO:0000256" key="1">
    <source>
        <dbReference type="ARBA" id="ARBA00001974"/>
    </source>
</evidence>
<evidence type="ECO:0000256" key="8">
    <source>
        <dbReference type="ARBA" id="ARBA00023027"/>
    </source>
</evidence>
<comment type="pathway">
    <text evidence="10">Amino-acid biosynthesis; L-methionine biosynthesis via de novo pathway.</text>
</comment>
<dbReference type="GO" id="GO:0071949">
    <property type="term" value="F:FAD binding"/>
    <property type="evidence" value="ECO:0007669"/>
    <property type="project" value="TreeGrafter"/>
</dbReference>
<name>A0A366K8D2_9BIFI</name>
<proteinExistence type="inferred from homology"/>
<evidence type="ECO:0000256" key="7">
    <source>
        <dbReference type="ARBA" id="ARBA00023002"/>
    </source>
</evidence>
<protein>
    <recommendedName>
        <fullName evidence="12">Methylenetetrahydrofolate reductase</fullName>
        <ecNumber evidence="12">1.5.1.54</ecNumber>
    </recommendedName>
</protein>
<reference evidence="13 14" key="1">
    <citation type="submission" date="2017-10" db="EMBL/GenBank/DDBJ databases">
        <title>Bifidobacterium xylocopum sp. nov. and Bifidobacterium aemilianum sp. nov., from the carpenter bee (Xylocopa violacea) digestive tract.</title>
        <authorList>
            <person name="Alberoni D."/>
            <person name="Baffoni L."/>
            <person name="Di Gioia D."/>
            <person name="Gaggia F."/>
            <person name="Biavati B."/>
        </authorList>
    </citation>
    <scope>NUCLEOTIDE SEQUENCE [LARGE SCALE GENOMIC DNA]</scope>
    <source>
        <strain evidence="13 14">XV10</strain>
    </source>
</reference>
<dbReference type="RefSeq" id="WP_113859679.1">
    <property type="nucleotide sequence ID" value="NZ_PDCG01000002.1"/>
</dbReference>
<evidence type="ECO:0000256" key="5">
    <source>
        <dbReference type="ARBA" id="ARBA00022630"/>
    </source>
</evidence>
<dbReference type="OrthoDB" id="9812555at2"/>
<dbReference type="SUPFAM" id="SSF51730">
    <property type="entry name" value="FAD-linked oxidoreductase"/>
    <property type="match status" value="1"/>
</dbReference>
<dbReference type="UniPathway" id="UPA00193"/>
<gene>
    <name evidence="13" type="primary">metF</name>
    <name evidence="13" type="ORF">CRD60_02100</name>
</gene>
<dbReference type="AlphaFoldDB" id="A0A366K8D2"/>
<dbReference type="EC" id="1.5.1.54" evidence="12"/>
<dbReference type="InterPro" id="IPR029041">
    <property type="entry name" value="FAD-linked_oxidoreductase-like"/>
</dbReference>
<evidence type="ECO:0000256" key="11">
    <source>
        <dbReference type="ARBA" id="ARBA00048628"/>
    </source>
</evidence>
<accession>A0A366K8D2</accession>
<dbReference type="GO" id="GO:0035999">
    <property type="term" value="P:tetrahydrofolate interconversion"/>
    <property type="evidence" value="ECO:0007669"/>
    <property type="project" value="UniProtKB-UniPathway"/>
</dbReference>
<keyword evidence="8" id="KW-0520">NAD</keyword>
<dbReference type="Pfam" id="PF02219">
    <property type="entry name" value="MTHFR"/>
    <property type="match status" value="1"/>
</dbReference>
<dbReference type="NCBIfam" id="TIGR00676">
    <property type="entry name" value="fadh2"/>
    <property type="match status" value="1"/>
</dbReference>
<evidence type="ECO:0000256" key="4">
    <source>
        <dbReference type="ARBA" id="ARBA00022605"/>
    </source>
</evidence>
<keyword evidence="4" id="KW-0028">Amino-acid biosynthesis</keyword>
<comment type="caution">
    <text evidence="13">The sequence shown here is derived from an EMBL/GenBank/DDBJ whole genome shotgun (WGS) entry which is preliminary data.</text>
</comment>
<keyword evidence="7 12" id="KW-0560">Oxidoreductase</keyword>
<evidence type="ECO:0000313" key="14">
    <source>
        <dbReference type="Proteomes" id="UP000252530"/>
    </source>
</evidence>
<dbReference type="PANTHER" id="PTHR45754">
    <property type="entry name" value="METHYLENETETRAHYDROFOLATE REDUCTASE"/>
    <property type="match status" value="1"/>
</dbReference>
<evidence type="ECO:0000256" key="10">
    <source>
        <dbReference type="ARBA" id="ARBA00034478"/>
    </source>
</evidence>
<comment type="catalytic activity">
    <reaction evidence="11">
        <text>(6S)-5-methyl-5,6,7,8-tetrahydrofolate + NAD(+) = (6R)-5,10-methylene-5,6,7,8-tetrahydrofolate + NADH + H(+)</text>
        <dbReference type="Rhea" id="RHEA:19821"/>
        <dbReference type="ChEBI" id="CHEBI:15378"/>
        <dbReference type="ChEBI" id="CHEBI:15636"/>
        <dbReference type="ChEBI" id="CHEBI:18608"/>
        <dbReference type="ChEBI" id="CHEBI:57540"/>
        <dbReference type="ChEBI" id="CHEBI:57945"/>
        <dbReference type="EC" id="1.5.1.54"/>
    </reaction>
    <physiologicalReaction direction="right-to-left" evidence="11">
        <dbReference type="Rhea" id="RHEA:19823"/>
    </physiologicalReaction>
</comment>
<keyword evidence="6 12" id="KW-0274">FAD</keyword>
<keyword evidence="14" id="KW-1185">Reference proteome</keyword>
<evidence type="ECO:0000256" key="6">
    <source>
        <dbReference type="ARBA" id="ARBA00022827"/>
    </source>
</evidence>
<dbReference type="InterPro" id="IPR004620">
    <property type="entry name" value="MTHF_reductase_bac"/>
</dbReference>
<evidence type="ECO:0000256" key="12">
    <source>
        <dbReference type="RuleBase" id="RU003862"/>
    </source>
</evidence>
<comment type="cofactor">
    <cofactor evidence="1 12">
        <name>FAD</name>
        <dbReference type="ChEBI" id="CHEBI:57692"/>
    </cofactor>
</comment>
<dbReference type="GO" id="GO:0106312">
    <property type="term" value="F:methylenetetrahydrofolate reductase (NADH) activity"/>
    <property type="evidence" value="ECO:0007669"/>
    <property type="project" value="UniProtKB-EC"/>
</dbReference>
<evidence type="ECO:0000256" key="9">
    <source>
        <dbReference type="ARBA" id="ARBA00023167"/>
    </source>
</evidence>
<organism evidence="13 14">
    <name type="scientific">Bifidobacterium aemilianum</name>
    <dbReference type="NCBI Taxonomy" id="2493120"/>
    <lineage>
        <taxon>Bacteria</taxon>
        <taxon>Bacillati</taxon>
        <taxon>Actinomycetota</taxon>
        <taxon>Actinomycetes</taxon>
        <taxon>Bifidobacteriales</taxon>
        <taxon>Bifidobacteriaceae</taxon>
        <taxon>Bifidobacterium</taxon>
    </lineage>
</organism>
<keyword evidence="9" id="KW-0486">Methionine biosynthesis</keyword>
<dbReference type="GO" id="GO:0009086">
    <property type="term" value="P:methionine biosynthetic process"/>
    <property type="evidence" value="ECO:0007669"/>
    <property type="project" value="UniProtKB-KW"/>
</dbReference>
<dbReference type="Gene3D" id="3.20.20.220">
    <property type="match status" value="1"/>
</dbReference>